<name>A0AAJ0EKM2_9PEZI</name>
<feature type="region of interest" description="Disordered" evidence="1">
    <location>
        <begin position="1"/>
        <end position="113"/>
    </location>
</feature>
<feature type="compositionally biased region" description="Polar residues" evidence="1">
    <location>
        <begin position="1"/>
        <end position="18"/>
    </location>
</feature>
<comment type="caution">
    <text evidence="2">The sequence shown here is derived from an EMBL/GenBank/DDBJ whole genome shotgun (WGS) entry which is preliminary data.</text>
</comment>
<proteinExistence type="predicted"/>
<gene>
    <name evidence="2" type="ORF">BDP81DRAFT_157244</name>
</gene>
<organism evidence="2 3">
    <name type="scientific">Colletotrichum phormii</name>
    <dbReference type="NCBI Taxonomy" id="359342"/>
    <lineage>
        <taxon>Eukaryota</taxon>
        <taxon>Fungi</taxon>
        <taxon>Dikarya</taxon>
        <taxon>Ascomycota</taxon>
        <taxon>Pezizomycotina</taxon>
        <taxon>Sordariomycetes</taxon>
        <taxon>Hypocreomycetidae</taxon>
        <taxon>Glomerellales</taxon>
        <taxon>Glomerellaceae</taxon>
        <taxon>Colletotrichum</taxon>
        <taxon>Colletotrichum acutatum species complex</taxon>
    </lineage>
</organism>
<keyword evidence="3" id="KW-1185">Reference proteome</keyword>
<reference evidence="2" key="1">
    <citation type="submission" date="2021-06" db="EMBL/GenBank/DDBJ databases">
        <title>Comparative genomics, transcriptomics and evolutionary studies reveal genomic signatures of adaptation to plant cell wall in hemibiotrophic fungi.</title>
        <authorList>
            <consortium name="DOE Joint Genome Institute"/>
            <person name="Baroncelli R."/>
            <person name="Diaz J.F."/>
            <person name="Benocci T."/>
            <person name="Peng M."/>
            <person name="Battaglia E."/>
            <person name="Haridas S."/>
            <person name="Andreopoulos W."/>
            <person name="Labutti K."/>
            <person name="Pangilinan J."/>
            <person name="Floch G.L."/>
            <person name="Makela M.R."/>
            <person name="Henrissat B."/>
            <person name="Grigoriev I.V."/>
            <person name="Crouch J.A."/>
            <person name="De Vries R.P."/>
            <person name="Sukno S.A."/>
            <person name="Thon M.R."/>
        </authorList>
    </citation>
    <scope>NUCLEOTIDE SEQUENCE</scope>
    <source>
        <strain evidence="2">CBS 102054</strain>
    </source>
</reference>
<evidence type="ECO:0000313" key="3">
    <source>
        <dbReference type="Proteomes" id="UP001243989"/>
    </source>
</evidence>
<dbReference type="GeneID" id="85466828"/>
<evidence type="ECO:0000256" key="1">
    <source>
        <dbReference type="SAM" id="MobiDB-lite"/>
    </source>
</evidence>
<feature type="compositionally biased region" description="Polar residues" evidence="1">
    <location>
        <begin position="104"/>
        <end position="113"/>
    </location>
</feature>
<dbReference type="AlphaFoldDB" id="A0AAJ0EKM2"/>
<dbReference type="EMBL" id="JAHMHQ010000004">
    <property type="protein sequence ID" value="KAK1640030.1"/>
    <property type="molecule type" value="Genomic_DNA"/>
</dbReference>
<sequence length="113" mass="12452">MSKSMPSRPNHHTLSLLTPGQCRRKTCQNSPEQTVVKSNPGPPSILLFAARVRDLSRPEQSARTPPPNNPLPLSRVPPCHPLQSFYPQAARPLPTPLRDFSDLTVGNRQGSLI</sequence>
<accession>A0AAJ0EKM2</accession>
<protein>
    <submittedName>
        <fullName evidence="2">Uncharacterized protein</fullName>
    </submittedName>
</protein>
<feature type="compositionally biased region" description="Polar residues" evidence="1">
    <location>
        <begin position="27"/>
        <end position="37"/>
    </location>
</feature>
<evidence type="ECO:0000313" key="2">
    <source>
        <dbReference type="EMBL" id="KAK1640030.1"/>
    </source>
</evidence>
<dbReference type="RefSeq" id="XP_060448637.1">
    <property type="nucleotide sequence ID" value="XM_060581966.1"/>
</dbReference>
<dbReference type="Proteomes" id="UP001243989">
    <property type="component" value="Unassembled WGS sequence"/>
</dbReference>